<evidence type="ECO:0000256" key="8">
    <source>
        <dbReference type="SAM" id="Phobius"/>
    </source>
</evidence>
<keyword evidence="4 11" id="KW-0067">ATP-binding</keyword>
<dbReference type="InterPro" id="IPR011527">
    <property type="entry name" value="ABC1_TM_dom"/>
</dbReference>
<keyword evidence="3" id="KW-0547">Nucleotide-binding</keyword>
<dbReference type="InterPro" id="IPR036640">
    <property type="entry name" value="ABC1_TM_sf"/>
</dbReference>
<dbReference type="InterPro" id="IPR003439">
    <property type="entry name" value="ABC_transporter-like_ATP-bd"/>
</dbReference>
<dbReference type="PROSITE" id="PS00211">
    <property type="entry name" value="ABC_TRANSPORTER_1"/>
    <property type="match status" value="1"/>
</dbReference>
<keyword evidence="2 8" id="KW-0812">Transmembrane</keyword>
<dbReference type="InterPro" id="IPR017871">
    <property type="entry name" value="ABC_transporter-like_CS"/>
</dbReference>
<evidence type="ECO:0000256" key="5">
    <source>
        <dbReference type="ARBA" id="ARBA00022989"/>
    </source>
</evidence>
<feature type="transmembrane region" description="Helical" evidence="8">
    <location>
        <begin position="67"/>
        <end position="87"/>
    </location>
</feature>
<evidence type="ECO:0000259" key="9">
    <source>
        <dbReference type="PROSITE" id="PS50893"/>
    </source>
</evidence>
<sequence length="600" mass="61754">MAEVALLTEEPSLRGTLRRLAPFLRPHALPAVVAVTLTLSASLAWVLVAPMVGAITAAVLDADRDGVLVAGLVLLGLAVARTVLSWAGELLLAVVGERVVRGIREKVVDRLAAAPLRFVEAHRGGELLTRATTEIELLSTFVRSQLPAAVSVLGYLVFAVVVLVAYSWLLAALLLVLFVPLSLLVMRSFERAAGSAFTAEAAARAAVAAAFGETVAAREAVQAAGAEQVWGRRFAERTGALLAAVRRTIRALNRLPLAVAVEAVTTAALLAAGGALIAAGRIDVPTVAVFVVATRTLFDSFTEATGLVGEFQESRVAVARLTDLLAATGPAAPAAPAPDARPARRPAGPGRLVLDGVGFGYTAGTPVLDGVSVTVEPGERLALVGRTGAGKSTLAKVVAGLYPPDRGRVTVDGTPLDALGPGELRHRVALVGQQVHVAAGSVLDNVTLVLGTPGRDEVERAVDALGLRRWIAGLGGLDADLGARGDRLSAGERQVLGLIRAALVAPAVLVLDEATADLDPTTAGLLEGALERIRDASTLVVIAHRPDTVARMDRVVTLDGGRVVADTGTPTEGAGSALLDHDRPRRPADHPAHGAGGPGR</sequence>
<organism evidence="11 12">
    <name type="scientific">Pseudonocardia kongjuensis</name>
    <dbReference type="NCBI Taxonomy" id="102227"/>
    <lineage>
        <taxon>Bacteria</taxon>
        <taxon>Bacillati</taxon>
        <taxon>Actinomycetota</taxon>
        <taxon>Actinomycetes</taxon>
        <taxon>Pseudonocardiales</taxon>
        <taxon>Pseudonocardiaceae</taxon>
        <taxon>Pseudonocardia</taxon>
    </lineage>
</organism>
<proteinExistence type="predicted"/>
<dbReference type="RefSeq" id="WP_344029780.1">
    <property type="nucleotide sequence ID" value="NZ_BAAAJK010000053.1"/>
</dbReference>
<name>A0ABP4IYM8_9PSEU</name>
<dbReference type="SUPFAM" id="SSF52540">
    <property type="entry name" value="P-loop containing nucleoside triphosphate hydrolases"/>
    <property type="match status" value="1"/>
</dbReference>
<evidence type="ECO:0000256" key="1">
    <source>
        <dbReference type="ARBA" id="ARBA00004651"/>
    </source>
</evidence>
<evidence type="ECO:0000313" key="11">
    <source>
        <dbReference type="EMBL" id="GAA1402527.1"/>
    </source>
</evidence>
<keyword evidence="12" id="KW-1185">Reference proteome</keyword>
<dbReference type="Pfam" id="PF00664">
    <property type="entry name" value="ABC_membrane"/>
    <property type="match status" value="1"/>
</dbReference>
<dbReference type="GO" id="GO:0005524">
    <property type="term" value="F:ATP binding"/>
    <property type="evidence" value="ECO:0007669"/>
    <property type="project" value="UniProtKB-KW"/>
</dbReference>
<feature type="domain" description="ABC transporter" evidence="9">
    <location>
        <begin position="352"/>
        <end position="586"/>
    </location>
</feature>
<dbReference type="PROSITE" id="PS50929">
    <property type="entry name" value="ABC_TM1F"/>
    <property type="match status" value="1"/>
</dbReference>
<accession>A0ABP4IYM8</accession>
<protein>
    <submittedName>
        <fullName evidence="11">ABC transporter ATP-binding protein</fullName>
    </submittedName>
</protein>
<gene>
    <name evidence="11" type="ORF">GCM10009613_62660</name>
</gene>
<evidence type="ECO:0000256" key="2">
    <source>
        <dbReference type="ARBA" id="ARBA00022692"/>
    </source>
</evidence>
<feature type="transmembrane region" description="Helical" evidence="8">
    <location>
        <begin position="28"/>
        <end position="60"/>
    </location>
</feature>
<comment type="subcellular location">
    <subcellularLocation>
        <location evidence="1">Cell membrane</location>
        <topology evidence="1">Multi-pass membrane protein</topology>
    </subcellularLocation>
</comment>
<keyword evidence="6 8" id="KW-0472">Membrane</keyword>
<dbReference type="PANTHER" id="PTHR24221:SF654">
    <property type="entry name" value="ATP-BINDING CASSETTE SUB-FAMILY B MEMBER 6"/>
    <property type="match status" value="1"/>
</dbReference>
<feature type="compositionally biased region" description="Basic and acidic residues" evidence="7">
    <location>
        <begin position="579"/>
        <end position="592"/>
    </location>
</feature>
<dbReference type="EMBL" id="BAAAJK010000053">
    <property type="protein sequence ID" value="GAA1402527.1"/>
    <property type="molecule type" value="Genomic_DNA"/>
</dbReference>
<feature type="transmembrane region" description="Helical" evidence="8">
    <location>
        <begin position="255"/>
        <end position="279"/>
    </location>
</feature>
<evidence type="ECO:0000259" key="10">
    <source>
        <dbReference type="PROSITE" id="PS50929"/>
    </source>
</evidence>
<comment type="caution">
    <text evidence="11">The sequence shown here is derived from an EMBL/GenBank/DDBJ whole genome shotgun (WGS) entry which is preliminary data.</text>
</comment>
<keyword evidence="5 8" id="KW-1133">Transmembrane helix</keyword>
<dbReference type="InterPro" id="IPR003593">
    <property type="entry name" value="AAA+_ATPase"/>
</dbReference>
<feature type="domain" description="ABC transmembrane type-1" evidence="10">
    <location>
        <begin position="32"/>
        <end position="313"/>
    </location>
</feature>
<dbReference type="InterPro" id="IPR027417">
    <property type="entry name" value="P-loop_NTPase"/>
</dbReference>
<evidence type="ECO:0000256" key="4">
    <source>
        <dbReference type="ARBA" id="ARBA00022840"/>
    </source>
</evidence>
<dbReference type="SUPFAM" id="SSF90123">
    <property type="entry name" value="ABC transporter transmembrane region"/>
    <property type="match status" value="1"/>
</dbReference>
<evidence type="ECO:0000256" key="7">
    <source>
        <dbReference type="SAM" id="MobiDB-lite"/>
    </source>
</evidence>
<dbReference type="Gene3D" id="3.40.50.300">
    <property type="entry name" value="P-loop containing nucleotide triphosphate hydrolases"/>
    <property type="match status" value="1"/>
</dbReference>
<feature type="transmembrane region" description="Helical" evidence="8">
    <location>
        <begin position="152"/>
        <end position="185"/>
    </location>
</feature>
<dbReference type="Proteomes" id="UP001501414">
    <property type="component" value="Unassembled WGS sequence"/>
</dbReference>
<evidence type="ECO:0000256" key="6">
    <source>
        <dbReference type="ARBA" id="ARBA00023136"/>
    </source>
</evidence>
<dbReference type="Gene3D" id="1.20.1560.10">
    <property type="entry name" value="ABC transporter type 1, transmembrane domain"/>
    <property type="match status" value="1"/>
</dbReference>
<evidence type="ECO:0000256" key="3">
    <source>
        <dbReference type="ARBA" id="ARBA00022741"/>
    </source>
</evidence>
<dbReference type="InterPro" id="IPR039421">
    <property type="entry name" value="Type_1_exporter"/>
</dbReference>
<reference evidence="12" key="1">
    <citation type="journal article" date="2019" name="Int. J. Syst. Evol. Microbiol.">
        <title>The Global Catalogue of Microorganisms (GCM) 10K type strain sequencing project: providing services to taxonomists for standard genome sequencing and annotation.</title>
        <authorList>
            <consortium name="The Broad Institute Genomics Platform"/>
            <consortium name="The Broad Institute Genome Sequencing Center for Infectious Disease"/>
            <person name="Wu L."/>
            <person name="Ma J."/>
        </authorList>
    </citation>
    <scope>NUCLEOTIDE SEQUENCE [LARGE SCALE GENOMIC DNA]</scope>
    <source>
        <strain evidence="12">JCM 11896</strain>
    </source>
</reference>
<dbReference type="SMART" id="SM00382">
    <property type="entry name" value="AAA"/>
    <property type="match status" value="1"/>
</dbReference>
<feature type="region of interest" description="Disordered" evidence="7">
    <location>
        <begin position="563"/>
        <end position="600"/>
    </location>
</feature>
<evidence type="ECO:0000313" key="12">
    <source>
        <dbReference type="Proteomes" id="UP001501414"/>
    </source>
</evidence>
<dbReference type="PANTHER" id="PTHR24221">
    <property type="entry name" value="ATP-BINDING CASSETTE SUB-FAMILY B"/>
    <property type="match status" value="1"/>
</dbReference>
<dbReference type="Pfam" id="PF00005">
    <property type="entry name" value="ABC_tran"/>
    <property type="match status" value="1"/>
</dbReference>
<dbReference type="PROSITE" id="PS50893">
    <property type="entry name" value="ABC_TRANSPORTER_2"/>
    <property type="match status" value="1"/>
</dbReference>